<protein>
    <submittedName>
        <fullName evidence="1">Uncharacterized protein</fullName>
    </submittedName>
</protein>
<proteinExistence type="predicted"/>
<name>A0A1V9YHW8_ACHHY</name>
<sequence length="116" mass="12925">MNATEAEAVEEALALIKKARPQSLTREERLDVLHLHCHLRKQVAQDVSGNIATMLGRGERTVKDVWAQFLVGGDVVPVPPPSNTSNHASRVPCHPSTIHLVQKFIRDRCITRTRTT</sequence>
<dbReference type="EMBL" id="JNBR01001712">
    <property type="protein sequence ID" value="OQR85323.1"/>
    <property type="molecule type" value="Genomic_DNA"/>
</dbReference>
<dbReference type="AlphaFoldDB" id="A0A1V9YHW8"/>
<organism evidence="1 2">
    <name type="scientific">Achlya hypogyna</name>
    <name type="common">Oomycete</name>
    <name type="synonym">Protoachlya hypogyna</name>
    <dbReference type="NCBI Taxonomy" id="1202772"/>
    <lineage>
        <taxon>Eukaryota</taxon>
        <taxon>Sar</taxon>
        <taxon>Stramenopiles</taxon>
        <taxon>Oomycota</taxon>
        <taxon>Saprolegniomycetes</taxon>
        <taxon>Saprolegniales</taxon>
        <taxon>Achlyaceae</taxon>
        <taxon>Achlya</taxon>
    </lineage>
</organism>
<keyword evidence="2" id="KW-1185">Reference proteome</keyword>
<reference evidence="1 2" key="1">
    <citation type="journal article" date="2014" name="Genome Biol. Evol.">
        <title>The secreted proteins of Achlya hypogyna and Thraustotheca clavata identify the ancestral oomycete secretome and reveal gene acquisitions by horizontal gene transfer.</title>
        <authorList>
            <person name="Misner I."/>
            <person name="Blouin N."/>
            <person name="Leonard G."/>
            <person name="Richards T.A."/>
            <person name="Lane C.E."/>
        </authorList>
    </citation>
    <scope>NUCLEOTIDE SEQUENCE [LARGE SCALE GENOMIC DNA]</scope>
    <source>
        <strain evidence="1 2">ATCC 48635</strain>
    </source>
</reference>
<dbReference type="Proteomes" id="UP000243579">
    <property type="component" value="Unassembled WGS sequence"/>
</dbReference>
<gene>
    <name evidence="1" type="ORF">ACHHYP_11945</name>
</gene>
<evidence type="ECO:0000313" key="2">
    <source>
        <dbReference type="Proteomes" id="UP000243579"/>
    </source>
</evidence>
<comment type="caution">
    <text evidence="1">The sequence shown here is derived from an EMBL/GenBank/DDBJ whole genome shotgun (WGS) entry which is preliminary data.</text>
</comment>
<evidence type="ECO:0000313" key="1">
    <source>
        <dbReference type="EMBL" id="OQR85323.1"/>
    </source>
</evidence>
<accession>A0A1V9YHW8</accession>